<dbReference type="PANTHER" id="PTHR43790">
    <property type="entry name" value="CARBOHYDRATE TRANSPORT ATP-BINDING PROTEIN MG119-RELATED"/>
    <property type="match status" value="1"/>
</dbReference>
<sequence>MTDTAQRLEPAPQATPRLEMRDISKRYGGVRAIRHADITVRPGTVHALVGENGAGKSTLIKILAGAERPDTGTIAIDGEPVSIHATTDAIALGVQTVYQEPQLFPELTVAENFFVGREITRGPTIDWRAQAPRMLELLDTVGLDRSLASQPLGALSIAKQQQVSIAKALLERASILILDEPSAILTDAEIEVLFGVVRRLAADGVSIIYISHRLDELFRIADEVTIMRDGETVSSQPIGELSVREIAERMVGGEIAEGVREAREHGEPVLELEHLTLEGAFTDVSFSVRAGEVVGLYGLVGSGAAEVGEVVYGMRRATSGRMRAAGDERHPANPSEAKRRGIRMVPANRSSQGSFSFQSIAFNITIGSLGLLSRLPGWVSPKAERRVSDDLIRRLAVKTPSGKQPIGAMSGGNAQKVVLARQIVEQPELLVLAEPTQGVDVGAKEEIHRIIADLAERGAAVLVITTDLAEVQRIADRILVFRSGRVAREFPPSATQASLLAAAAGAVDEPGETLTGQPAPAAQPDAPTDIRSTETGEEPR</sequence>
<reference evidence="8" key="1">
    <citation type="journal article" date="2019" name="Int. J. Syst. Evol. Microbiol.">
        <title>The Global Catalogue of Microorganisms (GCM) 10K type strain sequencing project: providing services to taxonomists for standard genome sequencing and annotation.</title>
        <authorList>
            <consortium name="The Broad Institute Genomics Platform"/>
            <consortium name="The Broad Institute Genome Sequencing Center for Infectious Disease"/>
            <person name="Wu L."/>
            <person name="Ma J."/>
        </authorList>
    </citation>
    <scope>NUCLEOTIDE SEQUENCE [LARGE SCALE GENOMIC DNA]</scope>
    <source>
        <strain evidence="8">JCM 12398</strain>
    </source>
</reference>
<protein>
    <submittedName>
        <fullName evidence="7">Sugar ABC transporter ATP-binding protein</fullName>
    </submittedName>
</protein>
<gene>
    <name evidence="7" type="ORF">GCM10009640_16870</name>
</gene>
<evidence type="ECO:0000256" key="1">
    <source>
        <dbReference type="ARBA" id="ARBA00022448"/>
    </source>
</evidence>
<dbReference type="PANTHER" id="PTHR43790:SF9">
    <property type="entry name" value="GALACTOFURANOSE TRANSPORTER ATP-BINDING PROTEIN YTFR"/>
    <property type="match status" value="1"/>
</dbReference>
<feature type="region of interest" description="Disordered" evidence="5">
    <location>
        <begin position="501"/>
        <end position="540"/>
    </location>
</feature>
<dbReference type="InterPro" id="IPR003439">
    <property type="entry name" value="ABC_transporter-like_ATP-bd"/>
</dbReference>
<evidence type="ECO:0000256" key="3">
    <source>
        <dbReference type="ARBA" id="ARBA00022741"/>
    </source>
</evidence>
<name>A0ABP4JN54_9MICO</name>
<dbReference type="InterPro" id="IPR003593">
    <property type="entry name" value="AAA+_ATPase"/>
</dbReference>
<dbReference type="SUPFAM" id="SSF52540">
    <property type="entry name" value="P-loop containing nucleoside triphosphate hydrolases"/>
    <property type="match status" value="2"/>
</dbReference>
<dbReference type="Gene3D" id="3.40.50.300">
    <property type="entry name" value="P-loop containing nucleotide triphosphate hydrolases"/>
    <property type="match status" value="2"/>
</dbReference>
<dbReference type="GO" id="GO:0005524">
    <property type="term" value="F:ATP binding"/>
    <property type="evidence" value="ECO:0007669"/>
    <property type="project" value="UniProtKB-KW"/>
</dbReference>
<evidence type="ECO:0000256" key="2">
    <source>
        <dbReference type="ARBA" id="ARBA00022737"/>
    </source>
</evidence>
<keyword evidence="2" id="KW-0677">Repeat</keyword>
<dbReference type="EMBL" id="BAAAKK010000004">
    <property type="protein sequence ID" value="GAA1423086.1"/>
    <property type="molecule type" value="Genomic_DNA"/>
</dbReference>
<evidence type="ECO:0000259" key="6">
    <source>
        <dbReference type="PROSITE" id="PS50893"/>
    </source>
</evidence>
<dbReference type="InterPro" id="IPR027417">
    <property type="entry name" value="P-loop_NTPase"/>
</dbReference>
<evidence type="ECO:0000256" key="4">
    <source>
        <dbReference type="ARBA" id="ARBA00022840"/>
    </source>
</evidence>
<evidence type="ECO:0000313" key="8">
    <source>
        <dbReference type="Proteomes" id="UP001501266"/>
    </source>
</evidence>
<evidence type="ECO:0000313" key="7">
    <source>
        <dbReference type="EMBL" id="GAA1423086.1"/>
    </source>
</evidence>
<feature type="domain" description="ABC transporter" evidence="6">
    <location>
        <begin position="18"/>
        <end position="254"/>
    </location>
</feature>
<keyword evidence="4 7" id="KW-0067">ATP-binding</keyword>
<dbReference type="RefSeq" id="WP_343919362.1">
    <property type="nucleotide sequence ID" value="NZ_BAAAKK010000004.1"/>
</dbReference>
<comment type="caution">
    <text evidence="7">The sequence shown here is derived from an EMBL/GenBank/DDBJ whole genome shotgun (WGS) entry which is preliminary data.</text>
</comment>
<feature type="compositionally biased region" description="Low complexity" evidence="5">
    <location>
        <begin position="517"/>
        <end position="527"/>
    </location>
</feature>
<dbReference type="InterPro" id="IPR050107">
    <property type="entry name" value="ABC_carbohydrate_import_ATPase"/>
</dbReference>
<feature type="compositionally biased region" description="Basic and acidic residues" evidence="5">
    <location>
        <begin position="531"/>
        <end position="540"/>
    </location>
</feature>
<dbReference type="PROSITE" id="PS00211">
    <property type="entry name" value="ABC_TRANSPORTER_1"/>
    <property type="match status" value="1"/>
</dbReference>
<dbReference type="CDD" id="cd03216">
    <property type="entry name" value="ABC_Carb_Monos_I"/>
    <property type="match status" value="1"/>
</dbReference>
<dbReference type="SMART" id="SM00382">
    <property type="entry name" value="AAA"/>
    <property type="match status" value="2"/>
</dbReference>
<organism evidence="7 8">
    <name type="scientific">Agrococcus citreus</name>
    <dbReference type="NCBI Taxonomy" id="84643"/>
    <lineage>
        <taxon>Bacteria</taxon>
        <taxon>Bacillati</taxon>
        <taxon>Actinomycetota</taxon>
        <taxon>Actinomycetes</taxon>
        <taxon>Micrococcales</taxon>
        <taxon>Microbacteriaceae</taxon>
        <taxon>Agrococcus</taxon>
    </lineage>
</organism>
<feature type="domain" description="ABC transporter" evidence="6">
    <location>
        <begin position="264"/>
        <end position="508"/>
    </location>
</feature>
<dbReference type="Pfam" id="PF00005">
    <property type="entry name" value="ABC_tran"/>
    <property type="match status" value="2"/>
</dbReference>
<proteinExistence type="predicted"/>
<dbReference type="PROSITE" id="PS50893">
    <property type="entry name" value="ABC_TRANSPORTER_2"/>
    <property type="match status" value="2"/>
</dbReference>
<keyword evidence="8" id="KW-1185">Reference proteome</keyword>
<keyword evidence="3" id="KW-0547">Nucleotide-binding</keyword>
<dbReference type="CDD" id="cd03215">
    <property type="entry name" value="ABC_Carb_Monos_II"/>
    <property type="match status" value="1"/>
</dbReference>
<evidence type="ECO:0000256" key="5">
    <source>
        <dbReference type="SAM" id="MobiDB-lite"/>
    </source>
</evidence>
<keyword evidence="1" id="KW-0813">Transport</keyword>
<dbReference type="Proteomes" id="UP001501266">
    <property type="component" value="Unassembled WGS sequence"/>
</dbReference>
<dbReference type="InterPro" id="IPR017871">
    <property type="entry name" value="ABC_transporter-like_CS"/>
</dbReference>
<accession>A0ABP4JN54</accession>